<feature type="compositionally biased region" description="Polar residues" evidence="1">
    <location>
        <begin position="26"/>
        <end position="54"/>
    </location>
</feature>
<gene>
    <name evidence="3" type="primary">LOC113468730</name>
</gene>
<proteinExistence type="predicted"/>
<organism evidence="2 3">
    <name type="scientific">Diaphorina citri</name>
    <name type="common">Asian citrus psyllid</name>
    <dbReference type="NCBI Taxonomy" id="121845"/>
    <lineage>
        <taxon>Eukaryota</taxon>
        <taxon>Metazoa</taxon>
        <taxon>Ecdysozoa</taxon>
        <taxon>Arthropoda</taxon>
        <taxon>Hexapoda</taxon>
        <taxon>Insecta</taxon>
        <taxon>Pterygota</taxon>
        <taxon>Neoptera</taxon>
        <taxon>Paraneoptera</taxon>
        <taxon>Hemiptera</taxon>
        <taxon>Sternorrhyncha</taxon>
        <taxon>Psylloidea</taxon>
        <taxon>Psyllidae</taxon>
        <taxon>Diaphorininae</taxon>
        <taxon>Diaphorina</taxon>
    </lineage>
</organism>
<dbReference type="GeneID" id="113468730"/>
<evidence type="ECO:0000313" key="3">
    <source>
        <dbReference type="RefSeq" id="XP_026681650.1"/>
    </source>
</evidence>
<protein>
    <submittedName>
        <fullName evidence="3">Uncharacterized protein LOC113468730</fullName>
    </submittedName>
</protein>
<dbReference type="AlphaFoldDB" id="A0A3Q0J4L2"/>
<evidence type="ECO:0000256" key="1">
    <source>
        <dbReference type="SAM" id="MobiDB-lite"/>
    </source>
</evidence>
<feature type="region of interest" description="Disordered" evidence="1">
    <location>
        <begin position="1"/>
        <end position="76"/>
    </location>
</feature>
<dbReference type="Proteomes" id="UP000079169">
    <property type="component" value="Unplaced"/>
</dbReference>
<sequence>MLPLKLSSSVSGADSMERRRAGGYTRLNSPGGSSGGTEQHSVPSHARTGSSPAMMQTIEVIEKGSGNKAGRTNTYPKLPEKFRISNLQDGFFLLRTQHGYLKLKSAEIKGSKLKTTHGFTSKKKYYNYEAMVFIHSYYELQE</sequence>
<keyword evidence="2" id="KW-1185">Reference proteome</keyword>
<dbReference type="PaxDb" id="121845-A0A3Q0J4L2"/>
<evidence type="ECO:0000313" key="2">
    <source>
        <dbReference type="Proteomes" id="UP000079169"/>
    </source>
</evidence>
<accession>A0A3Q0J4L2</accession>
<name>A0A3Q0J4L2_DIACI</name>
<dbReference type="RefSeq" id="XP_026681650.1">
    <property type="nucleotide sequence ID" value="XM_026825849.1"/>
</dbReference>
<feature type="compositionally biased region" description="Polar residues" evidence="1">
    <location>
        <begin position="1"/>
        <end position="12"/>
    </location>
</feature>
<dbReference type="KEGG" id="dci:113468730"/>
<reference evidence="3" key="1">
    <citation type="submission" date="2025-08" db="UniProtKB">
        <authorList>
            <consortium name="RefSeq"/>
        </authorList>
    </citation>
    <scope>IDENTIFICATION</scope>
</reference>